<comment type="similarity">
    <text evidence="1 4">Belongs to the bacterial solute-binding protein 9 family.</text>
</comment>
<dbReference type="PRINTS" id="PR00690">
    <property type="entry name" value="ADHESNFAMILY"/>
</dbReference>
<evidence type="ECO:0000313" key="6">
    <source>
        <dbReference type="EMBL" id="OGL71017.1"/>
    </source>
</evidence>
<dbReference type="Pfam" id="PF01297">
    <property type="entry name" value="ZnuA"/>
    <property type="match status" value="1"/>
</dbReference>
<evidence type="ECO:0008006" key="8">
    <source>
        <dbReference type="Google" id="ProtNLM"/>
    </source>
</evidence>
<keyword evidence="5" id="KW-1133">Transmembrane helix</keyword>
<dbReference type="GO" id="GO:0007155">
    <property type="term" value="P:cell adhesion"/>
    <property type="evidence" value="ECO:0007669"/>
    <property type="project" value="InterPro"/>
</dbReference>
<keyword evidence="3" id="KW-0732">Signal</keyword>
<dbReference type="Gene3D" id="3.40.50.1980">
    <property type="entry name" value="Nitrogenase molybdenum iron protein domain"/>
    <property type="match status" value="2"/>
</dbReference>
<dbReference type="AlphaFoldDB" id="A0A1F7U016"/>
<dbReference type="GO" id="GO:0030001">
    <property type="term" value="P:metal ion transport"/>
    <property type="evidence" value="ECO:0007669"/>
    <property type="project" value="InterPro"/>
</dbReference>
<dbReference type="PANTHER" id="PTHR42953:SF3">
    <property type="entry name" value="HIGH-AFFINITY ZINC UPTAKE SYSTEM PROTEIN ZNUA"/>
    <property type="match status" value="1"/>
</dbReference>
<evidence type="ECO:0000256" key="2">
    <source>
        <dbReference type="ARBA" id="ARBA00022448"/>
    </source>
</evidence>
<proteinExistence type="inferred from homology"/>
<name>A0A1F7U016_9BACT</name>
<dbReference type="Proteomes" id="UP000177097">
    <property type="component" value="Unassembled WGS sequence"/>
</dbReference>
<accession>A0A1F7U016</accession>
<dbReference type="EMBL" id="MGDX01000018">
    <property type="protein sequence ID" value="OGL71017.1"/>
    <property type="molecule type" value="Genomic_DNA"/>
</dbReference>
<evidence type="ECO:0000313" key="7">
    <source>
        <dbReference type="Proteomes" id="UP000177097"/>
    </source>
</evidence>
<dbReference type="PANTHER" id="PTHR42953">
    <property type="entry name" value="HIGH-AFFINITY ZINC UPTAKE SYSTEM PROTEIN ZNUA-RELATED"/>
    <property type="match status" value="1"/>
</dbReference>
<keyword evidence="5" id="KW-0812">Transmembrane</keyword>
<dbReference type="InterPro" id="IPR006128">
    <property type="entry name" value="Lipoprotein_PsaA-like"/>
</dbReference>
<evidence type="ECO:0000256" key="3">
    <source>
        <dbReference type="ARBA" id="ARBA00022729"/>
    </source>
</evidence>
<keyword evidence="5" id="KW-0472">Membrane</keyword>
<dbReference type="SUPFAM" id="SSF53807">
    <property type="entry name" value="Helical backbone' metal receptor"/>
    <property type="match status" value="1"/>
</dbReference>
<evidence type="ECO:0000256" key="1">
    <source>
        <dbReference type="ARBA" id="ARBA00011028"/>
    </source>
</evidence>
<keyword evidence="2 4" id="KW-0813">Transport</keyword>
<dbReference type="STRING" id="1802389.A3C17_00525"/>
<comment type="caution">
    <text evidence="6">The sequence shown here is derived from an EMBL/GenBank/DDBJ whole genome shotgun (WGS) entry which is preliminary data.</text>
</comment>
<evidence type="ECO:0000256" key="4">
    <source>
        <dbReference type="RuleBase" id="RU003512"/>
    </source>
</evidence>
<evidence type="ECO:0000256" key="5">
    <source>
        <dbReference type="SAM" id="Phobius"/>
    </source>
</evidence>
<organism evidence="6 7">
    <name type="scientific">Candidatus Uhrbacteria bacterium RIFCSPHIGHO2_02_FULL_53_13</name>
    <dbReference type="NCBI Taxonomy" id="1802389"/>
    <lineage>
        <taxon>Bacteria</taxon>
        <taxon>Candidatus Uhriibacteriota</taxon>
    </lineage>
</organism>
<dbReference type="InterPro" id="IPR006127">
    <property type="entry name" value="ZnuA-like"/>
</dbReference>
<dbReference type="GO" id="GO:0046872">
    <property type="term" value="F:metal ion binding"/>
    <property type="evidence" value="ECO:0007669"/>
    <property type="project" value="InterPro"/>
</dbReference>
<reference evidence="6 7" key="1">
    <citation type="journal article" date="2016" name="Nat. Commun.">
        <title>Thousands of microbial genomes shed light on interconnected biogeochemical processes in an aquifer system.</title>
        <authorList>
            <person name="Anantharaman K."/>
            <person name="Brown C.T."/>
            <person name="Hug L.A."/>
            <person name="Sharon I."/>
            <person name="Castelle C.J."/>
            <person name="Probst A.J."/>
            <person name="Thomas B.C."/>
            <person name="Singh A."/>
            <person name="Wilkins M.J."/>
            <person name="Karaoz U."/>
            <person name="Brodie E.L."/>
            <person name="Williams K.H."/>
            <person name="Hubbard S.S."/>
            <person name="Banfield J.F."/>
        </authorList>
    </citation>
    <scope>NUCLEOTIDE SEQUENCE [LARGE SCALE GENOMIC DNA]</scope>
</reference>
<sequence length="298" mass="32417">MPKIIPWIVVIGVLAIVIVMGALSLASSRPQAQADVAATIFPLYDLARTIAEPETSVALVLDPGASPHTFEVTPRKATELAHVDTIFAIGNGLDGWVSDVANISDASIVTVDDGIELLCIEEDGVCDPHYWLDAQNAIAIAQTIRDTLIARDPAHAQVFAQRTQQLMDKLKGLDAELTEQFGALEHTDIITFHDGFGYFAAAYGLNIRGVFEPSPGREPSAQSIAKLHELVSVYTIRTLYREPQLSDASIMAFVEDVDVSIATLDPIGGVEERQNYFELLRYNARVLQETLNTGGDSR</sequence>
<dbReference type="InterPro" id="IPR050492">
    <property type="entry name" value="Bact_metal-bind_prot9"/>
</dbReference>
<protein>
    <recommendedName>
        <fullName evidence="8">Zinc ABC transporter substrate-binding protein</fullName>
    </recommendedName>
</protein>
<gene>
    <name evidence="6" type="ORF">A3C17_00525</name>
</gene>
<feature type="transmembrane region" description="Helical" evidence="5">
    <location>
        <begin position="7"/>
        <end position="26"/>
    </location>
</feature>